<dbReference type="InParanoid" id="A0A0D0A200"/>
<dbReference type="EMBL" id="KN835200">
    <property type="protein sequence ID" value="KIK43960.1"/>
    <property type="molecule type" value="Genomic_DNA"/>
</dbReference>
<proteinExistence type="predicted"/>
<evidence type="ECO:0000313" key="3">
    <source>
        <dbReference type="Proteomes" id="UP000054485"/>
    </source>
</evidence>
<feature type="region of interest" description="Disordered" evidence="1">
    <location>
        <begin position="200"/>
        <end position="224"/>
    </location>
</feature>
<dbReference type="Gene3D" id="3.30.160.60">
    <property type="entry name" value="Classic Zinc Finger"/>
    <property type="match status" value="1"/>
</dbReference>
<reference evidence="3" key="2">
    <citation type="submission" date="2015-01" db="EMBL/GenBank/DDBJ databases">
        <title>Evolutionary Origins and Diversification of the Mycorrhizal Mutualists.</title>
        <authorList>
            <consortium name="DOE Joint Genome Institute"/>
            <consortium name="Mycorrhizal Genomics Consortium"/>
            <person name="Kohler A."/>
            <person name="Kuo A."/>
            <person name="Nagy L.G."/>
            <person name="Floudas D."/>
            <person name="Copeland A."/>
            <person name="Barry K.W."/>
            <person name="Cichocki N."/>
            <person name="Veneault-Fourrey C."/>
            <person name="LaButti K."/>
            <person name="Lindquist E.A."/>
            <person name="Lipzen A."/>
            <person name="Lundell T."/>
            <person name="Morin E."/>
            <person name="Murat C."/>
            <person name="Riley R."/>
            <person name="Ohm R."/>
            <person name="Sun H."/>
            <person name="Tunlid A."/>
            <person name="Henrissat B."/>
            <person name="Grigoriev I.V."/>
            <person name="Hibbett D.S."/>
            <person name="Martin F."/>
        </authorList>
    </citation>
    <scope>NUCLEOTIDE SEQUENCE [LARGE SCALE GENOMIC DNA]</scope>
    <source>
        <strain evidence="3">UH-Slu-Lm8-n1</strain>
    </source>
</reference>
<keyword evidence="3" id="KW-1185">Reference proteome</keyword>
<evidence type="ECO:0000256" key="1">
    <source>
        <dbReference type="SAM" id="MobiDB-lite"/>
    </source>
</evidence>
<organism evidence="2 3">
    <name type="scientific">Suillus luteus UH-Slu-Lm8-n1</name>
    <dbReference type="NCBI Taxonomy" id="930992"/>
    <lineage>
        <taxon>Eukaryota</taxon>
        <taxon>Fungi</taxon>
        <taxon>Dikarya</taxon>
        <taxon>Basidiomycota</taxon>
        <taxon>Agaricomycotina</taxon>
        <taxon>Agaricomycetes</taxon>
        <taxon>Agaricomycetidae</taxon>
        <taxon>Boletales</taxon>
        <taxon>Suillineae</taxon>
        <taxon>Suillaceae</taxon>
        <taxon>Suillus</taxon>
    </lineage>
</organism>
<dbReference type="AlphaFoldDB" id="A0A0D0A200"/>
<gene>
    <name evidence="2" type="ORF">CY34DRAFT_662928</name>
</gene>
<name>A0A0D0A200_9AGAM</name>
<accession>A0A0D0A200</accession>
<feature type="compositionally biased region" description="Basic and acidic residues" evidence="1">
    <location>
        <begin position="202"/>
        <end position="215"/>
    </location>
</feature>
<sequence length="224" mass="25264">MSWTFLAHYQWMDIVDHFSPQMWSPDTLLQSPSTPSSSGSSSCDYAWTNEHHDHLVGPLPYDIQPHIQNSSGVYPSSHFGGADLHSPTSSWSEDRRSECASLIDEVDDALNLCRWSGGSCISPLTVDKSEVSRHLQIHHGVKIGGDKDKMTCNWDGCGKEMKKESISRHIVAVHLSNKTECSSCGKQFARLDSKLRHHKNSKREECRESETDDSRAKRRRLLCP</sequence>
<reference evidence="2 3" key="1">
    <citation type="submission" date="2014-04" db="EMBL/GenBank/DDBJ databases">
        <authorList>
            <consortium name="DOE Joint Genome Institute"/>
            <person name="Kuo A."/>
            <person name="Ruytinx J."/>
            <person name="Rineau F."/>
            <person name="Colpaert J."/>
            <person name="Kohler A."/>
            <person name="Nagy L.G."/>
            <person name="Floudas D."/>
            <person name="Copeland A."/>
            <person name="Barry K.W."/>
            <person name="Cichocki N."/>
            <person name="Veneault-Fourrey C."/>
            <person name="LaButti K."/>
            <person name="Lindquist E.A."/>
            <person name="Lipzen A."/>
            <person name="Lundell T."/>
            <person name="Morin E."/>
            <person name="Murat C."/>
            <person name="Sun H."/>
            <person name="Tunlid A."/>
            <person name="Henrissat B."/>
            <person name="Grigoriev I.V."/>
            <person name="Hibbett D.S."/>
            <person name="Martin F."/>
            <person name="Nordberg H.P."/>
            <person name="Cantor M.N."/>
            <person name="Hua S.X."/>
        </authorList>
    </citation>
    <scope>NUCLEOTIDE SEQUENCE [LARGE SCALE GENOMIC DNA]</scope>
    <source>
        <strain evidence="2 3">UH-Slu-Lm8-n1</strain>
    </source>
</reference>
<dbReference type="OrthoDB" id="2676372at2759"/>
<dbReference type="HOGENOM" id="CLU_119646_0_0_1"/>
<evidence type="ECO:0000313" key="2">
    <source>
        <dbReference type="EMBL" id="KIK43960.1"/>
    </source>
</evidence>
<protein>
    <submittedName>
        <fullName evidence="2">Unplaced genomic scaffold CY34scaffold_69, whole genome shotgun sequence</fullName>
    </submittedName>
</protein>
<dbReference type="Proteomes" id="UP000054485">
    <property type="component" value="Unassembled WGS sequence"/>
</dbReference>